<feature type="coiled-coil region" evidence="1">
    <location>
        <begin position="22"/>
        <end position="56"/>
    </location>
</feature>
<proteinExistence type="predicted"/>
<dbReference type="Gene3D" id="3.30.250.20">
    <property type="entry name" value="L1 transposable element, C-terminal domain"/>
    <property type="match status" value="1"/>
</dbReference>
<dbReference type="OMA" id="FHRYDIK"/>
<dbReference type="PANTHER" id="PTHR11505">
    <property type="entry name" value="L1 TRANSPOSABLE ELEMENT-RELATED"/>
    <property type="match status" value="1"/>
</dbReference>
<evidence type="ECO:0008006" key="4">
    <source>
        <dbReference type="Google" id="ProtNLM"/>
    </source>
</evidence>
<dbReference type="EMBL" id="AYCK01020343">
    <property type="status" value="NOT_ANNOTATED_CDS"/>
    <property type="molecule type" value="Genomic_DNA"/>
</dbReference>
<reference evidence="2" key="3">
    <citation type="submission" date="2025-09" db="UniProtKB">
        <authorList>
            <consortium name="Ensembl"/>
        </authorList>
    </citation>
    <scope>IDENTIFICATION</scope>
</reference>
<reference evidence="2" key="2">
    <citation type="submission" date="2025-08" db="UniProtKB">
        <authorList>
            <consortium name="Ensembl"/>
        </authorList>
    </citation>
    <scope>IDENTIFICATION</scope>
</reference>
<dbReference type="STRING" id="48698.ENSPFOP00000007194"/>
<evidence type="ECO:0000313" key="2">
    <source>
        <dbReference type="Ensembl" id="ENSPFOP00000007194.1"/>
    </source>
</evidence>
<evidence type="ECO:0000313" key="3">
    <source>
        <dbReference type="Proteomes" id="UP000028760"/>
    </source>
</evidence>
<accession>A0A087XN41</accession>
<dbReference type="Ensembl" id="ENSPFOT00000007206.1">
    <property type="protein sequence ID" value="ENSPFOP00000007194.1"/>
    <property type="gene ID" value="ENSPFOG00000007274.1"/>
</dbReference>
<sequence>IAMKNDIMQDLNSFKSEMNKKLEEVSWDFRNLAARLTEAEQRVNELETVNMDLRDSLSYCLKQQKNLLDKVTDLERRSRHNIRIHGIEEEAEGNAMQTFIANFLKEQLSINQDLQIQRAHRSLAPKTSILVNFHRYDIKEKILKAAWGTIFYDDDLPTEINNKLKEYRNIKKILKEGKIRFQTAYPAKMRIHWSDGPNIYTSNSHNDPSISERSFPLNAI</sequence>
<dbReference type="AlphaFoldDB" id="A0A087XN41"/>
<organism evidence="2 3">
    <name type="scientific">Poecilia formosa</name>
    <name type="common">Amazon molly</name>
    <name type="synonym">Limia formosa</name>
    <dbReference type="NCBI Taxonomy" id="48698"/>
    <lineage>
        <taxon>Eukaryota</taxon>
        <taxon>Metazoa</taxon>
        <taxon>Chordata</taxon>
        <taxon>Craniata</taxon>
        <taxon>Vertebrata</taxon>
        <taxon>Euteleostomi</taxon>
        <taxon>Actinopterygii</taxon>
        <taxon>Neopterygii</taxon>
        <taxon>Teleostei</taxon>
        <taxon>Neoteleostei</taxon>
        <taxon>Acanthomorphata</taxon>
        <taxon>Ovalentaria</taxon>
        <taxon>Atherinomorphae</taxon>
        <taxon>Cyprinodontiformes</taxon>
        <taxon>Poeciliidae</taxon>
        <taxon>Poeciliinae</taxon>
        <taxon>Poecilia</taxon>
    </lineage>
</organism>
<name>A0A087XN41_POEFO</name>
<dbReference type="GeneTree" id="ENSGT00940000160789"/>
<reference evidence="3" key="1">
    <citation type="submission" date="2013-10" db="EMBL/GenBank/DDBJ databases">
        <authorList>
            <person name="Schartl M."/>
            <person name="Warren W."/>
        </authorList>
    </citation>
    <scope>NUCLEOTIDE SEQUENCE [LARGE SCALE GENOMIC DNA]</scope>
    <source>
        <strain evidence="3">female</strain>
    </source>
</reference>
<evidence type="ECO:0000256" key="1">
    <source>
        <dbReference type="SAM" id="Coils"/>
    </source>
</evidence>
<dbReference type="Proteomes" id="UP000028760">
    <property type="component" value="Unassembled WGS sequence"/>
</dbReference>
<dbReference type="Gene3D" id="3.30.70.1820">
    <property type="entry name" value="L1 transposable element, RRM domain"/>
    <property type="match status" value="1"/>
</dbReference>
<keyword evidence="3" id="KW-1185">Reference proteome</keyword>
<protein>
    <recommendedName>
        <fullName evidence="4">L1 transposable element RRM domain-containing protein</fullName>
    </recommendedName>
</protein>
<dbReference type="InterPro" id="IPR004244">
    <property type="entry name" value="Transposase_22"/>
</dbReference>
<dbReference type="InterPro" id="IPR042566">
    <property type="entry name" value="L1_C"/>
</dbReference>
<keyword evidence="1" id="KW-0175">Coiled coil</keyword>